<name>A0A8H4XNN9_9HYPO</name>
<comment type="caution">
    <text evidence="2">The sequence shown here is derived from an EMBL/GenBank/DDBJ whole genome shotgun (WGS) entry which is preliminary data.</text>
</comment>
<feature type="non-terminal residue" evidence="2">
    <location>
        <position position="1"/>
    </location>
</feature>
<keyword evidence="3" id="KW-1185">Reference proteome</keyword>
<feature type="compositionally biased region" description="Gly residues" evidence="1">
    <location>
        <begin position="108"/>
        <end position="137"/>
    </location>
</feature>
<sequence>MAEQLNMGGLNLGDGSQGGPHQPRSYIPPHMRRQGGGPPPGPPGPPGPPAGPAPVSGPPGPLPGAPAMNGTPGPNGIGNSAWANQNYGARQSNWGNEVPTYQNNNRRGGWGGRGGGYAGGGNMDGHSGGGCGGGGGG</sequence>
<evidence type="ECO:0000313" key="3">
    <source>
        <dbReference type="Proteomes" id="UP000635477"/>
    </source>
</evidence>
<protein>
    <submittedName>
        <fullName evidence="2">Uncharacterized protein</fullName>
    </submittedName>
</protein>
<dbReference type="AlphaFoldDB" id="A0A8H4XNN9"/>
<proteinExistence type="predicted"/>
<feature type="compositionally biased region" description="Pro residues" evidence="1">
    <location>
        <begin position="37"/>
        <end position="64"/>
    </location>
</feature>
<evidence type="ECO:0000256" key="1">
    <source>
        <dbReference type="SAM" id="MobiDB-lite"/>
    </source>
</evidence>
<gene>
    <name evidence="2" type="ORF">FZEAL_1465</name>
</gene>
<accession>A0A8H4XNN9</accession>
<evidence type="ECO:0000313" key="2">
    <source>
        <dbReference type="EMBL" id="KAF4983020.1"/>
    </source>
</evidence>
<dbReference type="Proteomes" id="UP000635477">
    <property type="component" value="Unassembled WGS sequence"/>
</dbReference>
<organism evidence="2 3">
    <name type="scientific">Fusarium zealandicum</name>
    <dbReference type="NCBI Taxonomy" id="1053134"/>
    <lineage>
        <taxon>Eukaryota</taxon>
        <taxon>Fungi</taxon>
        <taxon>Dikarya</taxon>
        <taxon>Ascomycota</taxon>
        <taxon>Pezizomycotina</taxon>
        <taxon>Sordariomycetes</taxon>
        <taxon>Hypocreomycetidae</taxon>
        <taxon>Hypocreales</taxon>
        <taxon>Nectriaceae</taxon>
        <taxon>Fusarium</taxon>
        <taxon>Fusarium staphyleae species complex</taxon>
    </lineage>
</organism>
<reference evidence="2" key="1">
    <citation type="journal article" date="2020" name="BMC Genomics">
        <title>Correction to: Identification and distribution of gene clusters required for synthesis of sphingolipid metabolism inhibitors in diverse species of the filamentous fungus Fusarium.</title>
        <authorList>
            <person name="Kim H.S."/>
            <person name="Lohmar J.M."/>
            <person name="Busman M."/>
            <person name="Brown D.W."/>
            <person name="Naumann T.A."/>
            <person name="Divon H.H."/>
            <person name="Lysoe E."/>
            <person name="Uhlig S."/>
            <person name="Proctor R.H."/>
        </authorList>
    </citation>
    <scope>NUCLEOTIDE SEQUENCE</scope>
    <source>
        <strain evidence="2">NRRL 22465</strain>
    </source>
</reference>
<reference evidence="2" key="2">
    <citation type="submission" date="2020-05" db="EMBL/GenBank/DDBJ databases">
        <authorList>
            <person name="Kim H.-S."/>
            <person name="Proctor R.H."/>
            <person name="Brown D.W."/>
        </authorList>
    </citation>
    <scope>NUCLEOTIDE SEQUENCE</scope>
    <source>
        <strain evidence="2">NRRL 22465</strain>
    </source>
</reference>
<feature type="compositionally biased region" description="Polar residues" evidence="1">
    <location>
        <begin position="77"/>
        <end position="102"/>
    </location>
</feature>
<dbReference type="EMBL" id="JABEYC010000087">
    <property type="protein sequence ID" value="KAF4983020.1"/>
    <property type="molecule type" value="Genomic_DNA"/>
</dbReference>
<feature type="region of interest" description="Disordered" evidence="1">
    <location>
        <begin position="1"/>
        <end position="137"/>
    </location>
</feature>